<dbReference type="InterPro" id="IPR036425">
    <property type="entry name" value="MoaB/Mog-like_dom_sf"/>
</dbReference>
<dbReference type="InterPro" id="IPR012245">
    <property type="entry name" value="MoaB"/>
</dbReference>
<dbReference type="SUPFAM" id="SSF53218">
    <property type="entry name" value="Molybdenum cofactor biosynthesis proteins"/>
    <property type="match status" value="1"/>
</dbReference>
<comment type="similarity">
    <text evidence="1">Belongs to the MoaB/Mog family.</text>
</comment>
<dbReference type="PROSITE" id="PS01078">
    <property type="entry name" value="MOCF_BIOSYNTHESIS_1"/>
    <property type="match status" value="1"/>
</dbReference>
<feature type="domain" description="MoaB/Mog" evidence="3">
    <location>
        <begin position="17"/>
        <end position="160"/>
    </location>
</feature>
<dbReference type="GO" id="GO:0005829">
    <property type="term" value="C:cytosol"/>
    <property type="evidence" value="ECO:0007669"/>
    <property type="project" value="TreeGrafter"/>
</dbReference>
<dbReference type="EMBL" id="KF900882">
    <property type="protein sequence ID" value="AIF10119.1"/>
    <property type="molecule type" value="Genomic_DNA"/>
</dbReference>
<dbReference type="PIRSF" id="PIRSF006443">
    <property type="entry name" value="MoaB"/>
    <property type="match status" value="1"/>
</dbReference>
<sequence length="167" mass="17235">MGHHEHHATAPRTVAVAVLTLSDSRTPAEDRSGDAIVALLEAAGHTVAGRVLVREDPPVIRAALEAALAGPAQAIILNGGTGIAPRDSTPEIVGALLERELPGFGELFRQLSFREIGAAAILSRALAGVARGKLLFALPGSKAACRLALEQLILPELGHMVGELGKA</sequence>
<dbReference type="InterPro" id="IPR008284">
    <property type="entry name" value="MoCF_biosynth_CS"/>
</dbReference>
<proteinExistence type="inferred from homology"/>
<name>A0A075H1X8_9EURY</name>
<evidence type="ECO:0000256" key="1">
    <source>
        <dbReference type="ARBA" id="ARBA00006112"/>
    </source>
</evidence>
<organism evidence="4">
    <name type="scientific">uncultured marine group II/III euryarchaeote KM3_43_F08</name>
    <dbReference type="NCBI Taxonomy" id="1456447"/>
    <lineage>
        <taxon>Archaea</taxon>
        <taxon>Methanobacteriati</taxon>
        <taxon>Methanobacteriota</taxon>
        <taxon>environmental samples</taxon>
    </lineage>
</organism>
<gene>
    <name evidence="4" type="primary">moaB</name>
</gene>
<accession>A0A075H1X8</accession>
<dbReference type="CDD" id="cd00886">
    <property type="entry name" value="MogA_MoaB"/>
    <property type="match status" value="1"/>
</dbReference>
<dbReference type="SMART" id="SM00852">
    <property type="entry name" value="MoCF_biosynth"/>
    <property type="match status" value="1"/>
</dbReference>
<evidence type="ECO:0000313" key="4">
    <source>
        <dbReference type="EMBL" id="AIF10119.1"/>
    </source>
</evidence>
<dbReference type="PANTHER" id="PTHR43232">
    <property type="entry name" value="MOLYBDENUM COFACTOR BIOSYNTHESIS PROTEIN B"/>
    <property type="match status" value="1"/>
</dbReference>
<evidence type="ECO:0000256" key="2">
    <source>
        <dbReference type="ARBA" id="ARBA00023150"/>
    </source>
</evidence>
<keyword evidence="2" id="KW-0501">Molybdenum cofactor biosynthesis</keyword>
<dbReference type="PANTHER" id="PTHR43232:SF2">
    <property type="entry name" value="MOLYBDENUM COFACTOR BIOSYNTHESIS PROTEIN B"/>
    <property type="match status" value="1"/>
</dbReference>
<dbReference type="GO" id="GO:0006777">
    <property type="term" value="P:Mo-molybdopterin cofactor biosynthetic process"/>
    <property type="evidence" value="ECO:0007669"/>
    <property type="project" value="UniProtKB-KW"/>
</dbReference>
<dbReference type="Pfam" id="PF00994">
    <property type="entry name" value="MoCF_biosynth"/>
    <property type="match status" value="1"/>
</dbReference>
<dbReference type="AlphaFoldDB" id="A0A075H1X8"/>
<evidence type="ECO:0000259" key="3">
    <source>
        <dbReference type="SMART" id="SM00852"/>
    </source>
</evidence>
<dbReference type="Gene3D" id="3.40.980.10">
    <property type="entry name" value="MoaB/Mog-like domain"/>
    <property type="match status" value="1"/>
</dbReference>
<dbReference type="FunFam" id="3.40.980.10:FF:000006">
    <property type="entry name" value="Molybdenum cofactor biosynthesis protein B"/>
    <property type="match status" value="1"/>
</dbReference>
<reference evidence="4" key="1">
    <citation type="journal article" date="2014" name="Genome Biol. Evol.">
        <title>Pangenome evidence for extensive interdomain horizontal transfer affecting lineage core and shell genes in uncultured planktonic thaumarchaeota and euryarchaeota.</title>
        <authorList>
            <person name="Deschamps P."/>
            <person name="Zivanovic Y."/>
            <person name="Moreira D."/>
            <person name="Rodriguez-Valera F."/>
            <person name="Lopez-Garcia P."/>
        </authorList>
    </citation>
    <scope>NUCLEOTIDE SEQUENCE</scope>
</reference>
<dbReference type="InterPro" id="IPR001453">
    <property type="entry name" value="MoaB/Mog_dom"/>
</dbReference>
<dbReference type="NCBIfam" id="TIGR00177">
    <property type="entry name" value="molyb_syn"/>
    <property type="match status" value="1"/>
</dbReference>
<protein>
    <submittedName>
        <fullName evidence="4">Molybdenum cofactor biosynthesis subunit (MoaB)</fullName>
    </submittedName>
</protein>